<reference evidence="3" key="1">
    <citation type="journal article" date="2019" name="Int. J. Syst. Evol. Microbiol.">
        <title>The Global Catalogue of Microorganisms (GCM) 10K type strain sequencing project: providing services to taxonomists for standard genome sequencing and annotation.</title>
        <authorList>
            <consortium name="The Broad Institute Genomics Platform"/>
            <consortium name="The Broad Institute Genome Sequencing Center for Infectious Disease"/>
            <person name="Wu L."/>
            <person name="Ma J."/>
        </authorList>
    </citation>
    <scope>NUCLEOTIDE SEQUENCE [LARGE SCALE GENOMIC DNA]</scope>
    <source>
        <strain evidence="3">CGMCC 1.15419</strain>
    </source>
</reference>
<keyword evidence="1" id="KW-0472">Membrane</keyword>
<feature type="transmembrane region" description="Helical" evidence="1">
    <location>
        <begin position="175"/>
        <end position="196"/>
    </location>
</feature>
<feature type="transmembrane region" description="Helical" evidence="1">
    <location>
        <begin position="75"/>
        <end position="93"/>
    </location>
</feature>
<protein>
    <recommendedName>
        <fullName evidence="4">DUF808 domain-containing protein</fullName>
    </recommendedName>
</protein>
<dbReference type="Proteomes" id="UP000640509">
    <property type="component" value="Unassembled WGS sequence"/>
</dbReference>
<comment type="caution">
    <text evidence="2">The sequence shown here is derived from an EMBL/GenBank/DDBJ whole genome shotgun (WGS) entry which is preliminary data.</text>
</comment>
<keyword evidence="3" id="KW-1185">Reference proteome</keyword>
<dbReference type="EMBL" id="BMIV01000006">
    <property type="protein sequence ID" value="GGF68460.1"/>
    <property type="molecule type" value="Genomic_DNA"/>
</dbReference>
<accession>A0ABQ1VJR0</accession>
<dbReference type="PANTHER" id="PTHR30503">
    <property type="entry name" value="INNER MEMBRANE PROTEIN YEDI"/>
    <property type="match status" value="1"/>
</dbReference>
<evidence type="ECO:0000256" key="1">
    <source>
        <dbReference type="SAM" id="Phobius"/>
    </source>
</evidence>
<sequence length="327" mass="34072">MSGLLALLDDVAAISKVAAASIDDVAGQAVKAGAKAAGAVIDDAAVTPKYVHGFDASREIPIVWKIARGSLFNKLVILLPVALLLSAFAPWAISPLLMLGGAYLCYEGAEKVAHAFGHGDKHDSEQHTHPETGGAALEEQRVAGAIKTDFILSAEIMVLALSTIPGTDTVWMKGLILAVVAVGITAAVYGFVALIVKADDVGVYLATHRTGLRAAMGRGIVKVMPGFMKTLTVVGTAAMIWVGGQIVLHGFAELGWAGPYDWIHHQAEAAAHAVPQAPGLVAWAVTAFFDGIFGLILGMILIPIAHYVINPLLQATVAPLMARLRGA</sequence>
<keyword evidence="1" id="KW-0812">Transmembrane</keyword>
<dbReference type="RefSeq" id="WP_103171499.1">
    <property type="nucleotide sequence ID" value="NZ_BMIV01000006.1"/>
</dbReference>
<evidence type="ECO:0000313" key="2">
    <source>
        <dbReference type="EMBL" id="GGF68460.1"/>
    </source>
</evidence>
<name>A0ABQ1VJR0_9RHOB</name>
<organism evidence="2 3">
    <name type="scientific">Paracoccus acridae</name>
    <dbReference type="NCBI Taxonomy" id="1795310"/>
    <lineage>
        <taxon>Bacteria</taxon>
        <taxon>Pseudomonadati</taxon>
        <taxon>Pseudomonadota</taxon>
        <taxon>Alphaproteobacteria</taxon>
        <taxon>Rhodobacterales</taxon>
        <taxon>Paracoccaceae</taxon>
        <taxon>Paracoccus</taxon>
    </lineage>
</organism>
<dbReference type="InterPro" id="IPR008526">
    <property type="entry name" value="YedI"/>
</dbReference>
<evidence type="ECO:0000313" key="3">
    <source>
        <dbReference type="Proteomes" id="UP000640509"/>
    </source>
</evidence>
<dbReference type="PANTHER" id="PTHR30503:SF3">
    <property type="entry name" value="INNER MEMBRANE PROTEIN YEDI"/>
    <property type="match status" value="1"/>
</dbReference>
<gene>
    <name evidence="2" type="ORF">GCM10011402_21130</name>
</gene>
<feature type="transmembrane region" description="Helical" evidence="1">
    <location>
        <begin position="280"/>
        <end position="302"/>
    </location>
</feature>
<proteinExistence type="predicted"/>
<dbReference type="Pfam" id="PF05661">
    <property type="entry name" value="DUF808"/>
    <property type="match status" value="1"/>
</dbReference>
<dbReference type="PIRSF" id="PIRSF016660">
    <property type="entry name" value="YedI"/>
    <property type="match status" value="1"/>
</dbReference>
<keyword evidence="1" id="KW-1133">Transmembrane helix</keyword>
<feature type="transmembrane region" description="Helical" evidence="1">
    <location>
        <begin position="231"/>
        <end position="252"/>
    </location>
</feature>
<evidence type="ECO:0008006" key="4">
    <source>
        <dbReference type="Google" id="ProtNLM"/>
    </source>
</evidence>